<evidence type="ECO:0000313" key="1">
    <source>
        <dbReference type="EnsemblMetazoa" id="PPAI000926-PA"/>
    </source>
</evidence>
<proteinExistence type="predicted"/>
<dbReference type="PROSITE" id="PS50041">
    <property type="entry name" value="C_TYPE_LECTIN_2"/>
    <property type="match status" value="1"/>
</dbReference>
<organism evidence="1 2">
    <name type="scientific">Phlebotomus papatasi</name>
    <name type="common">Sandfly</name>
    <dbReference type="NCBI Taxonomy" id="29031"/>
    <lineage>
        <taxon>Eukaryota</taxon>
        <taxon>Metazoa</taxon>
        <taxon>Ecdysozoa</taxon>
        <taxon>Arthropoda</taxon>
        <taxon>Hexapoda</taxon>
        <taxon>Insecta</taxon>
        <taxon>Pterygota</taxon>
        <taxon>Neoptera</taxon>
        <taxon>Endopterygota</taxon>
        <taxon>Diptera</taxon>
        <taxon>Nematocera</taxon>
        <taxon>Psychodoidea</taxon>
        <taxon>Psychodidae</taxon>
        <taxon>Phlebotomus</taxon>
        <taxon>Phlebotomus</taxon>
    </lineage>
</organism>
<dbReference type="Pfam" id="PF00059">
    <property type="entry name" value="Lectin_C"/>
    <property type="match status" value="1"/>
</dbReference>
<dbReference type="InterPro" id="IPR001304">
    <property type="entry name" value="C-type_lectin-like"/>
</dbReference>
<dbReference type="EMBL" id="AJVK01010029">
    <property type="status" value="NOT_ANNOTATED_CDS"/>
    <property type="molecule type" value="Genomic_DNA"/>
</dbReference>
<sequence length="123" mass="14969">MQVVQYDWFKALKYCEDRNLTLASIRSKEENMEVFEAFKSIISKEEAVWLGGYNFYNCKTRRDCVWRWTGDRSEITYTPWNKDQPDNTDDREYCLDMVPNGNFNDLDCYKPYYFMCENKCRCY</sequence>
<evidence type="ECO:0000313" key="2">
    <source>
        <dbReference type="Proteomes" id="UP000092462"/>
    </source>
</evidence>
<dbReference type="InterPro" id="IPR050111">
    <property type="entry name" value="C-type_lectin/snaclec_domain"/>
</dbReference>
<dbReference type="EMBL" id="AJVK01010030">
    <property type="status" value="NOT_ANNOTATED_CDS"/>
    <property type="molecule type" value="Genomic_DNA"/>
</dbReference>
<dbReference type="AlphaFoldDB" id="A0A1B0D0Q4"/>
<dbReference type="Gene3D" id="3.10.100.10">
    <property type="entry name" value="Mannose-Binding Protein A, subunit A"/>
    <property type="match status" value="1"/>
</dbReference>
<dbReference type="InterPro" id="IPR016186">
    <property type="entry name" value="C-type_lectin-like/link_sf"/>
</dbReference>
<dbReference type="SUPFAM" id="SSF56436">
    <property type="entry name" value="C-type lectin-like"/>
    <property type="match status" value="1"/>
</dbReference>
<dbReference type="VEuPathDB" id="VectorBase:PPAI000926"/>
<dbReference type="PANTHER" id="PTHR22803">
    <property type="entry name" value="MANNOSE, PHOSPHOLIPASE, LECTIN RECEPTOR RELATED"/>
    <property type="match status" value="1"/>
</dbReference>
<keyword evidence="2" id="KW-1185">Reference proteome</keyword>
<dbReference type="EnsemblMetazoa" id="PPAI000926-RA">
    <property type="protein sequence ID" value="PPAI000926-PA"/>
    <property type="gene ID" value="PPAI000926"/>
</dbReference>
<protein>
    <submittedName>
        <fullName evidence="1">Uncharacterized protein</fullName>
    </submittedName>
</protein>
<dbReference type="SMART" id="SM00034">
    <property type="entry name" value="CLECT"/>
    <property type="match status" value="1"/>
</dbReference>
<name>A0A1B0D0Q4_PHLPP</name>
<dbReference type="CDD" id="cd00037">
    <property type="entry name" value="CLECT"/>
    <property type="match status" value="1"/>
</dbReference>
<accession>A0A1B0D0Q4</accession>
<dbReference type="Proteomes" id="UP000092462">
    <property type="component" value="Unassembled WGS sequence"/>
</dbReference>
<dbReference type="InterPro" id="IPR016187">
    <property type="entry name" value="CTDL_fold"/>
</dbReference>
<reference evidence="1" key="1">
    <citation type="submission" date="2022-08" db="UniProtKB">
        <authorList>
            <consortium name="EnsemblMetazoa"/>
        </authorList>
    </citation>
    <scope>IDENTIFICATION</scope>
    <source>
        <strain evidence="1">Israel</strain>
    </source>
</reference>